<dbReference type="InterPro" id="IPR040364">
    <property type="entry name" value="TTC21A/TTC21B"/>
</dbReference>
<organism evidence="3 4">
    <name type="scientific">Parascaris equorum</name>
    <name type="common">Equine roundworm</name>
    <dbReference type="NCBI Taxonomy" id="6256"/>
    <lineage>
        <taxon>Eukaryota</taxon>
        <taxon>Metazoa</taxon>
        <taxon>Ecdysozoa</taxon>
        <taxon>Nematoda</taxon>
        <taxon>Chromadorea</taxon>
        <taxon>Rhabditida</taxon>
        <taxon>Spirurina</taxon>
        <taxon>Ascaridomorpha</taxon>
        <taxon>Ascaridoidea</taxon>
        <taxon>Ascarididae</taxon>
        <taxon>Parascaris</taxon>
    </lineage>
</organism>
<feature type="domain" description="Tetratricopeptide repeat protein 21A/21B C-terminal ARM" evidence="1">
    <location>
        <begin position="96"/>
        <end position="139"/>
    </location>
</feature>
<dbReference type="GO" id="GO:0005929">
    <property type="term" value="C:cilium"/>
    <property type="evidence" value="ECO:0007669"/>
    <property type="project" value="GOC"/>
</dbReference>
<sequence length="144" mass="16668">LKKKGIKGNSKCKCRYTGEPNAALQAFNRARRDLEWGERAIYNMIEICLNPDNEIIGGEVFDHCYLVGNLIVSGWLLLADIYINQGKNDQLTKNISGYKLAYNYLKCRKFFDSIDVCHRVLALYPNYPRIKREIMDKARASIRM</sequence>
<dbReference type="Pfam" id="PF25064">
    <property type="entry name" value="ARM_TT21_5th"/>
    <property type="match status" value="1"/>
</dbReference>
<dbReference type="Proteomes" id="UP000887564">
    <property type="component" value="Unplaced"/>
</dbReference>
<dbReference type="GO" id="GO:0030991">
    <property type="term" value="C:intraciliary transport particle A"/>
    <property type="evidence" value="ECO:0007669"/>
    <property type="project" value="TreeGrafter"/>
</dbReference>
<dbReference type="AlphaFoldDB" id="A0A914RFP5"/>
<evidence type="ECO:0000313" key="4">
    <source>
        <dbReference type="WBParaSite" id="PEQ_0000542101-mRNA-1"/>
    </source>
</evidence>
<dbReference type="GO" id="GO:0035721">
    <property type="term" value="P:intraciliary retrograde transport"/>
    <property type="evidence" value="ECO:0007669"/>
    <property type="project" value="TreeGrafter"/>
</dbReference>
<evidence type="ECO:0000259" key="2">
    <source>
        <dbReference type="Pfam" id="PF25064"/>
    </source>
</evidence>
<dbReference type="PANTHER" id="PTHR14699">
    <property type="entry name" value="STI2 PROTEIN-RELATED"/>
    <property type="match status" value="1"/>
</dbReference>
<dbReference type="InterPro" id="IPR056835">
    <property type="entry name" value="ARM_TT21_5th"/>
</dbReference>
<proteinExistence type="predicted"/>
<feature type="domain" description="Tetratricopeptide repeat protein 21A/21B fifth ARM repeats" evidence="2">
    <location>
        <begin position="13"/>
        <end position="49"/>
    </location>
</feature>
<name>A0A914RFP5_PAREQ</name>
<dbReference type="GO" id="GO:0061512">
    <property type="term" value="P:protein localization to cilium"/>
    <property type="evidence" value="ECO:0007669"/>
    <property type="project" value="TreeGrafter"/>
</dbReference>
<accession>A0A914RFP5</accession>
<dbReference type="Pfam" id="PF25063">
    <property type="entry name" value="ARM_TT21_C"/>
    <property type="match status" value="1"/>
</dbReference>
<dbReference type="PANTHER" id="PTHR14699:SF0">
    <property type="entry name" value="TETRATRICOPEPTIDE REPEAT PROTEIN 21 HOMOLOG"/>
    <property type="match status" value="1"/>
</dbReference>
<dbReference type="WBParaSite" id="PEQ_0000542101-mRNA-1">
    <property type="protein sequence ID" value="PEQ_0000542101-mRNA-1"/>
    <property type="gene ID" value="PEQ_0000542101"/>
</dbReference>
<reference evidence="4" key="1">
    <citation type="submission" date="2022-11" db="UniProtKB">
        <authorList>
            <consortium name="WormBaseParasite"/>
        </authorList>
    </citation>
    <scope>IDENTIFICATION</scope>
</reference>
<evidence type="ECO:0000313" key="3">
    <source>
        <dbReference type="Proteomes" id="UP000887564"/>
    </source>
</evidence>
<dbReference type="InterPro" id="IPR056834">
    <property type="entry name" value="ARM_TT21_C"/>
</dbReference>
<protein>
    <submittedName>
        <fullName evidence="4">Tetratricopeptide repeat protein</fullName>
    </submittedName>
</protein>
<keyword evidence="3" id="KW-1185">Reference proteome</keyword>
<evidence type="ECO:0000259" key="1">
    <source>
        <dbReference type="Pfam" id="PF25063"/>
    </source>
</evidence>